<name>A0A3P7J6J6_STRVU</name>
<evidence type="ECO:0008006" key="4">
    <source>
        <dbReference type="Google" id="ProtNLM"/>
    </source>
</evidence>
<protein>
    <recommendedName>
        <fullName evidence="4">SGNH domain-containing protein</fullName>
    </recommendedName>
</protein>
<keyword evidence="1" id="KW-0732">Signal</keyword>
<gene>
    <name evidence="2" type="ORF">SVUK_LOCUS16048</name>
</gene>
<organism evidence="2 3">
    <name type="scientific">Strongylus vulgaris</name>
    <name type="common">Blood worm</name>
    <dbReference type="NCBI Taxonomy" id="40348"/>
    <lineage>
        <taxon>Eukaryota</taxon>
        <taxon>Metazoa</taxon>
        <taxon>Ecdysozoa</taxon>
        <taxon>Nematoda</taxon>
        <taxon>Chromadorea</taxon>
        <taxon>Rhabditida</taxon>
        <taxon>Rhabditina</taxon>
        <taxon>Rhabditomorpha</taxon>
        <taxon>Strongyloidea</taxon>
        <taxon>Strongylidae</taxon>
        <taxon>Strongylus</taxon>
    </lineage>
</organism>
<keyword evidence="3" id="KW-1185">Reference proteome</keyword>
<feature type="signal peptide" evidence="1">
    <location>
        <begin position="1"/>
        <end position="16"/>
    </location>
</feature>
<dbReference type="EMBL" id="UYYB01111228">
    <property type="protein sequence ID" value="VDM81050.1"/>
    <property type="molecule type" value="Genomic_DNA"/>
</dbReference>
<proteinExistence type="predicted"/>
<evidence type="ECO:0000256" key="1">
    <source>
        <dbReference type="SAM" id="SignalP"/>
    </source>
</evidence>
<evidence type="ECO:0000313" key="2">
    <source>
        <dbReference type="EMBL" id="VDM81050.1"/>
    </source>
</evidence>
<reference evidence="2 3" key="1">
    <citation type="submission" date="2018-11" db="EMBL/GenBank/DDBJ databases">
        <authorList>
            <consortium name="Pathogen Informatics"/>
        </authorList>
    </citation>
    <scope>NUCLEOTIDE SEQUENCE [LARGE SCALE GENOMIC DNA]</scope>
</reference>
<evidence type="ECO:0000313" key="3">
    <source>
        <dbReference type="Proteomes" id="UP000270094"/>
    </source>
</evidence>
<dbReference type="OrthoDB" id="5840294at2759"/>
<dbReference type="AlphaFoldDB" id="A0A3P7J6J6"/>
<feature type="chain" id="PRO_5017971001" description="SGNH domain-containing protein" evidence="1">
    <location>
        <begin position="17"/>
        <end position="125"/>
    </location>
</feature>
<dbReference type="Proteomes" id="UP000270094">
    <property type="component" value="Unassembled WGS sequence"/>
</dbReference>
<sequence length="125" mass="14883">MFIVVYLLQALPSCIPDCVGTALAFTESGRPLRDIGDKLIIEDDFFARERIYEVEKRCRKCEIIDYFAVLADKEGHYLGYNPENNLMYLDREHHFNRFAKQRLQILYNRLAQEFESSKLFDHHEF</sequence>
<accession>A0A3P7J6J6</accession>